<evidence type="ECO:0000313" key="5">
    <source>
        <dbReference type="EMBL" id="CAF4145720.1"/>
    </source>
</evidence>
<dbReference type="Proteomes" id="UP000682733">
    <property type="component" value="Unassembled WGS sequence"/>
</dbReference>
<sequence length="154" mass="17790">MTRRIIEFAEMIEDGDLALVDFARHAYEVKGTISWIPVADEWIRTDHDGVLLQLAFAAKATTGENRFAKHLLENIAREHVTVTKLFEEILDQVTRENKQCLFFDSPQDSSSVQHIRQSRRSKPQEQTVRVATGKSARLGHWRHARRGDDDQHDQ</sequence>
<comment type="caution">
    <text evidence="2">The sequence shown here is derived from an EMBL/GenBank/DDBJ whole genome shotgun (WGS) entry which is preliminary data.</text>
</comment>
<organism evidence="2 6">
    <name type="scientific">Didymodactylos carnosus</name>
    <dbReference type="NCBI Taxonomy" id="1234261"/>
    <lineage>
        <taxon>Eukaryota</taxon>
        <taxon>Metazoa</taxon>
        <taxon>Spiralia</taxon>
        <taxon>Gnathifera</taxon>
        <taxon>Rotifera</taxon>
        <taxon>Eurotatoria</taxon>
        <taxon>Bdelloidea</taxon>
        <taxon>Philodinida</taxon>
        <taxon>Philodinidae</taxon>
        <taxon>Didymodactylos</taxon>
    </lineage>
</organism>
<dbReference type="EMBL" id="CAJNOK010021578">
    <property type="protein sequence ID" value="CAF1334434.1"/>
    <property type="molecule type" value="Genomic_DNA"/>
</dbReference>
<dbReference type="EMBL" id="CAJOBA010043196">
    <property type="protein sequence ID" value="CAF4145720.1"/>
    <property type="molecule type" value="Genomic_DNA"/>
</dbReference>
<dbReference type="EMBL" id="CAJOBC010005179">
    <property type="protein sequence ID" value="CAF3854553.1"/>
    <property type="molecule type" value="Genomic_DNA"/>
</dbReference>
<proteinExistence type="predicted"/>
<dbReference type="Proteomes" id="UP000677228">
    <property type="component" value="Unassembled WGS sequence"/>
</dbReference>
<evidence type="ECO:0000313" key="3">
    <source>
        <dbReference type="EMBL" id="CAF1334434.1"/>
    </source>
</evidence>
<dbReference type="Proteomes" id="UP000663829">
    <property type="component" value="Unassembled WGS sequence"/>
</dbReference>
<feature type="region of interest" description="Disordered" evidence="1">
    <location>
        <begin position="112"/>
        <end position="154"/>
    </location>
</feature>
<dbReference type="EMBL" id="CAJNOQ010005177">
    <property type="protein sequence ID" value="CAF1088942.1"/>
    <property type="molecule type" value="Genomic_DNA"/>
</dbReference>
<dbReference type="AlphaFoldDB" id="A0A814NA99"/>
<name>A0A814NA99_9BILA</name>
<evidence type="ECO:0000313" key="6">
    <source>
        <dbReference type="Proteomes" id="UP000663829"/>
    </source>
</evidence>
<keyword evidence="6" id="KW-1185">Reference proteome</keyword>
<protein>
    <submittedName>
        <fullName evidence="2">Uncharacterized protein</fullName>
    </submittedName>
</protein>
<evidence type="ECO:0000313" key="2">
    <source>
        <dbReference type="EMBL" id="CAF1088942.1"/>
    </source>
</evidence>
<accession>A0A814NA99</accession>
<evidence type="ECO:0000256" key="1">
    <source>
        <dbReference type="SAM" id="MobiDB-lite"/>
    </source>
</evidence>
<dbReference type="Proteomes" id="UP000681722">
    <property type="component" value="Unassembled WGS sequence"/>
</dbReference>
<reference evidence="2" key="1">
    <citation type="submission" date="2021-02" db="EMBL/GenBank/DDBJ databases">
        <authorList>
            <person name="Nowell W R."/>
        </authorList>
    </citation>
    <scope>NUCLEOTIDE SEQUENCE</scope>
</reference>
<gene>
    <name evidence="2" type="ORF">GPM918_LOCUS18156</name>
    <name evidence="3" type="ORF">OVA965_LOCUS30044</name>
    <name evidence="4" type="ORF">SRO942_LOCUS18158</name>
    <name evidence="5" type="ORF">TMI583_LOCUS30835</name>
</gene>
<evidence type="ECO:0000313" key="4">
    <source>
        <dbReference type="EMBL" id="CAF3854553.1"/>
    </source>
</evidence>